<name>A0A0M2F6N2_9GAMM</name>
<reference evidence="2 3" key="1">
    <citation type="submission" date="2014-08" db="EMBL/GenBank/DDBJ databases">
        <title>Genome sequences of NCPPB Pectobacterium isolates.</title>
        <authorList>
            <person name="Glover R.H."/>
            <person name="Sapp M."/>
            <person name="Elphinstone J."/>
        </authorList>
    </citation>
    <scope>NUCLEOTIDE SEQUENCE [LARGE SCALE GENOMIC DNA]</scope>
    <source>
        <strain evidence="2 3">LMG 21372</strain>
    </source>
</reference>
<feature type="region of interest" description="Disordered" evidence="1">
    <location>
        <begin position="82"/>
        <end position="101"/>
    </location>
</feature>
<dbReference type="Proteomes" id="UP000029435">
    <property type="component" value="Unassembled WGS sequence"/>
</dbReference>
<dbReference type="AlphaFoldDB" id="A0A0M2F6N2"/>
<gene>
    <name evidence="2" type="ORF">KU74_06165</name>
</gene>
<organism evidence="2 3">
    <name type="scientific">Pectobacterium brasiliense</name>
    <dbReference type="NCBI Taxonomy" id="180957"/>
    <lineage>
        <taxon>Bacteria</taxon>
        <taxon>Pseudomonadati</taxon>
        <taxon>Pseudomonadota</taxon>
        <taxon>Gammaproteobacteria</taxon>
        <taxon>Enterobacterales</taxon>
        <taxon>Pectobacteriaceae</taxon>
        <taxon>Pectobacterium</taxon>
    </lineage>
</organism>
<dbReference type="EMBL" id="JQOD01000001">
    <property type="protein sequence ID" value="KGA36055.1"/>
    <property type="molecule type" value="Genomic_DNA"/>
</dbReference>
<sequence>MRNLFLGRPLRGERYQSVSETGWIIEVISVRSINYESGQVMPEPEVFFLYESSQKYGEMPLSEFRRSYQLLPEYVARRKEMSRDYYDRSSNTDKDDYARYL</sequence>
<protein>
    <submittedName>
        <fullName evidence="2">Uncharacterized protein</fullName>
    </submittedName>
</protein>
<comment type="caution">
    <text evidence="2">The sequence shown here is derived from an EMBL/GenBank/DDBJ whole genome shotgun (WGS) entry which is preliminary data.</text>
</comment>
<evidence type="ECO:0000313" key="3">
    <source>
        <dbReference type="Proteomes" id="UP000029435"/>
    </source>
</evidence>
<evidence type="ECO:0000313" key="2">
    <source>
        <dbReference type="EMBL" id="KGA36055.1"/>
    </source>
</evidence>
<evidence type="ECO:0000256" key="1">
    <source>
        <dbReference type="SAM" id="MobiDB-lite"/>
    </source>
</evidence>
<accession>A0A0M2F6N2</accession>
<proteinExistence type="predicted"/>
<dbReference type="OrthoDB" id="6422724at2"/>
<dbReference type="RefSeq" id="WP_039312828.1">
    <property type="nucleotide sequence ID" value="NZ_JQOD01000001.1"/>
</dbReference>